<dbReference type="PANTHER" id="PTHR42724">
    <property type="entry name" value="TETRAACYLDISACCHARIDE 4'-KINASE"/>
    <property type="match status" value="1"/>
</dbReference>
<evidence type="ECO:0000256" key="7">
    <source>
        <dbReference type="ARBA" id="ARBA00022679"/>
    </source>
</evidence>
<evidence type="ECO:0000256" key="11">
    <source>
        <dbReference type="ARBA" id="ARBA00023098"/>
    </source>
</evidence>
<dbReference type="EC" id="2.7.1.130" evidence="3 13"/>
<feature type="binding site" evidence="13">
    <location>
        <begin position="55"/>
        <end position="62"/>
    </location>
    <ligand>
        <name>ATP</name>
        <dbReference type="ChEBI" id="CHEBI:30616"/>
    </ligand>
</feature>
<dbReference type="InterPro" id="IPR027417">
    <property type="entry name" value="P-loop_NTPase"/>
</dbReference>
<sequence>MIVALLRPGDPVRSWLSGAAFLYGLAVRPRMWAYDCGWKKPIRLPCRVVSVGNLTVGGTGKTPMVILLTEWLQAQGQRVAVLSRGYKRTSTAAQVLVSDGERVLVGPAEAGDEPYLIANRCPKAIVAVGADRATVGRWLLDRWPVDWIVLDDAFQHRALYRDLDVVLIDAMDATGLDGLLPAGRLREPLAGLRRADAVVITRADSERDVAAVRARLQAVMTGHPVQAEVVFRSDDVVSVTTGERRGVDWCVGKKAWLVSGIGNSESFRRLAMENGLQVYGETAFADHYVYRSEDVDRMRAQVSRSNVEIVLTTEKDAGKLAPLLRPDDSWWALRLRADVRRGQDALQRLLHGVSHTLPPQGDVRA</sequence>
<comment type="pathway">
    <text evidence="2 13">Glycolipid biosynthesis; lipid IV(A) biosynthesis; lipid IV(A) from (3R)-3-hydroxytetradecanoyl-[acyl-carrier-protein] and UDP-N-acetyl-alpha-D-glucosamine: step 6/6.</text>
</comment>
<dbReference type="Pfam" id="PF02606">
    <property type="entry name" value="LpxK"/>
    <property type="match status" value="1"/>
</dbReference>
<protein>
    <recommendedName>
        <fullName evidence="4 13">Tetraacyldisaccharide 4'-kinase</fullName>
        <ecNumber evidence="3 13">2.7.1.130</ecNumber>
    </recommendedName>
    <alternativeName>
        <fullName evidence="12 13">Lipid A 4'-kinase</fullName>
    </alternativeName>
</protein>
<evidence type="ECO:0000256" key="4">
    <source>
        <dbReference type="ARBA" id="ARBA00016436"/>
    </source>
</evidence>
<evidence type="ECO:0000256" key="10">
    <source>
        <dbReference type="ARBA" id="ARBA00022840"/>
    </source>
</evidence>
<dbReference type="FunCoup" id="A0A330L6X0">
    <property type="interactions" value="245"/>
</dbReference>
<dbReference type="AlphaFoldDB" id="A0A330L6X0"/>
<dbReference type="SUPFAM" id="SSF52540">
    <property type="entry name" value="P-loop containing nucleoside triphosphate hydrolases"/>
    <property type="match status" value="1"/>
</dbReference>
<comment type="function">
    <text evidence="1 13">Transfers the gamma-phosphate of ATP to the 4'-position of a tetraacyldisaccharide 1-phosphate intermediate (termed DS-1-P) to form tetraacyldisaccharide 1,4'-bis-phosphate (lipid IVA).</text>
</comment>
<dbReference type="GO" id="GO:0005886">
    <property type="term" value="C:plasma membrane"/>
    <property type="evidence" value="ECO:0007669"/>
    <property type="project" value="TreeGrafter"/>
</dbReference>
<evidence type="ECO:0000313" key="15">
    <source>
        <dbReference type="Proteomes" id="UP000248168"/>
    </source>
</evidence>
<evidence type="ECO:0000313" key="14">
    <source>
        <dbReference type="EMBL" id="SPP65647.1"/>
    </source>
</evidence>
<keyword evidence="9 13" id="KW-0418">Kinase</keyword>
<evidence type="ECO:0000256" key="3">
    <source>
        <dbReference type="ARBA" id="ARBA00012071"/>
    </source>
</evidence>
<dbReference type="UniPathway" id="UPA00359">
    <property type="reaction ID" value="UER00482"/>
</dbReference>
<keyword evidence="10 13" id="KW-0067">ATP-binding</keyword>
<evidence type="ECO:0000256" key="1">
    <source>
        <dbReference type="ARBA" id="ARBA00002274"/>
    </source>
</evidence>
<organism evidence="14 15">
    <name type="scientific">Nitrospira lenta</name>
    <dbReference type="NCBI Taxonomy" id="1436998"/>
    <lineage>
        <taxon>Bacteria</taxon>
        <taxon>Pseudomonadati</taxon>
        <taxon>Nitrospirota</taxon>
        <taxon>Nitrospiria</taxon>
        <taxon>Nitrospirales</taxon>
        <taxon>Nitrospiraceae</taxon>
        <taxon>Nitrospira</taxon>
    </lineage>
</organism>
<dbReference type="InterPro" id="IPR003758">
    <property type="entry name" value="LpxK"/>
</dbReference>
<dbReference type="GO" id="GO:0005524">
    <property type="term" value="F:ATP binding"/>
    <property type="evidence" value="ECO:0007669"/>
    <property type="project" value="UniProtKB-UniRule"/>
</dbReference>
<keyword evidence="15" id="KW-1185">Reference proteome</keyword>
<dbReference type="InParanoid" id="A0A330L6X0"/>
<dbReference type="EMBL" id="OUNR01000017">
    <property type="protein sequence ID" value="SPP65647.1"/>
    <property type="molecule type" value="Genomic_DNA"/>
</dbReference>
<evidence type="ECO:0000256" key="9">
    <source>
        <dbReference type="ARBA" id="ARBA00022777"/>
    </source>
</evidence>
<dbReference type="Gene3D" id="3.40.50.300">
    <property type="entry name" value="P-loop containing nucleotide triphosphate hydrolases"/>
    <property type="match status" value="1"/>
</dbReference>
<dbReference type="HAMAP" id="MF_00409">
    <property type="entry name" value="LpxK"/>
    <property type="match status" value="1"/>
</dbReference>
<keyword evidence="6 13" id="KW-0441">Lipid A biosynthesis</keyword>
<keyword evidence="11 13" id="KW-0443">Lipid metabolism</keyword>
<proteinExistence type="inferred from homology"/>
<keyword evidence="8 13" id="KW-0547">Nucleotide-binding</keyword>
<evidence type="ECO:0000256" key="12">
    <source>
        <dbReference type="ARBA" id="ARBA00029757"/>
    </source>
</evidence>
<gene>
    <name evidence="13 14" type="primary">lpxK</name>
    <name evidence="14" type="ORF">NITLEN_40120</name>
</gene>
<comment type="catalytic activity">
    <reaction evidence="13">
        <text>a lipid A disaccharide + ATP = a lipid IVA + ADP + H(+)</text>
        <dbReference type="Rhea" id="RHEA:67840"/>
        <dbReference type="ChEBI" id="CHEBI:15378"/>
        <dbReference type="ChEBI" id="CHEBI:30616"/>
        <dbReference type="ChEBI" id="CHEBI:176343"/>
        <dbReference type="ChEBI" id="CHEBI:176425"/>
        <dbReference type="ChEBI" id="CHEBI:456216"/>
        <dbReference type="EC" id="2.7.1.130"/>
    </reaction>
</comment>
<keyword evidence="7 13" id="KW-0808">Transferase</keyword>
<dbReference type="Proteomes" id="UP000248168">
    <property type="component" value="Unassembled WGS sequence"/>
</dbReference>
<evidence type="ECO:0000256" key="2">
    <source>
        <dbReference type="ARBA" id="ARBA00004870"/>
    </source>
</evidence>
<dbReference type="NCBIfam" id="TIGR00682">
    <property type="entry name" value="lpxK"/>
    <property type="match status" value="1"/>
</dbReference>
<accession>A0A330L6X0</accession>
<reference evidence="15" key="1">
    <citation type="submission" date="2018-04" db="EMBL/GenBank/DDBJ databases">
        <authorList>
            <person name="Lucker S."/>
            <person name="Sakoula D."/>
        </authorList>
    </citation>
    <scope>NUCLEOTIDE SEQUENCE [LARGE SCALE GENOMIC DNA]</scope>
</reference>
<evidence type="ECO:0000256" key="6">
    <source>
        <dbReference type="ARBA" id="ARBA00022556"/>
    </source>
</evidence>
<dbReference type="GO" id="GO:0009029">
    <property type="term" value="F:lipid-A 4'-kinase activity"/>
    <property type="evidence" value="ECO:0007669"/>
    <property type="project" value="UniProtKB-UniRule"/>
</dbReference>
<dbReference type="GO" id="GO:0009244">
    <property type="term" value="P:lipopolysaccharide core region biosynthetic process"/>
    <property type="evidence" value="ECO:0007669"/>
    <property type="project" value="TreeGrafter"/>
</dbReference>
<evidence type="ECO:0000256" key="5">
    <source>
        <dbReference type="ARBA" id="ARBA00022516"/>
    </source>
</evidence>
<dbReference type="PANTHER" id="PTHR42724:SF1">
    <property type="entry name" value="TETRAACYLDISACCHARIDE 4'-KINASE, MITOCHONDRIAL-RELATED"/>
    <property type="match status" value="1"/>
</dbReference>
<name>A0A330L6X0_9BACT</name>
<dbReference type="GO" id="GO:0009245">
    <property type="term" value="P:lipid A biosynthetic process"/>
    <property type="evidence" value="ECO:0007669"/>
    <property type="project" value="UniProtKB-UniRule"/>
</dbReference>
<comment type="similarity">
    <text evidence="13">Belongs to the LpxK family.</text>
</comment>
<keyword evidence="5 13" id="KW-0444">Lipid biosynthesis</keyword>
<evidence type="ECO:0000256" key="13">
    <source>
        <dbReference type="HAMAP-Rule" id="MF_00409"/>
    </source>
</evidence>
<evidence type="ECO:0000256" key="8">
    <source>
        <dbReference type="ARBA" id="ARBA00022741"/>
    </source>
</evidence>